<dbReference type="InterPro" id="IPR052026">
    <property type="entry name" value="ExeA_AAA_ATPase_DNA-bind"/>
</dbReference>
<feature type="domain" description="AAA+ ATPase" evidence="2">
    <location>
        <begin position="42"/>
        <end position="186"/>
    </location>
</feature>
<dbReference type="SMART" id="SM00382">
    <property type="entry name" value="AAA"/>
    <property type="match status" value="1"/>
</dbReference>
<accession>A0A975GIT5</accession>
<evidence type="ECO:0000313" key="4">
    <source>
        <dbReference type="Proteomes" id="UP000663720"/>
    </source>
</evidence>
<dbReference type="Gene3D" id="3.40.50.300">
    <property type="entry name" value="P-loop containing nucleotide triphosphate hydrolases"/>
    <property type="match status" value="1"/>
</dbReference>
<protein>
    <submittedName>
        <fullName evidence="3">AAA ATPase-like domain-containing protein, peptidoglycan binding-like domain-containing</fullName>
    </submittedName>
</protein>
<dbReference type="InterPro" id="IPR036366">
    <property type="entry name" value="PGBDSf"/>
</dbReference>
<dbReference type="CDD" id="cd00009">
    <property type="entry name" value="AAA"/>
    <property type="match status" value="1"/>
</dbReference>
<keyword evidence="1" id="KW-1133">Transmembrane helix</keyword>
<dbReference type="EMBL" id="CP061799">
    <property type="protein sequence ID" value="QTA82902.1"/>
    <property type="molecule type" value="Genomic_DNA"/>
</dbReference>
<dbReference type="SUPFAM" id="SSF47090">
    <property type="entry name" value="PGBD-like"/>
    <property type="match status" value="1"/>
</dbReference>
<dbReference type="Gene3D" id="3.90.70.10">
    <property type="entry name" value="Cysteine proteinases"/>
    <property type="match status" value="1"/>
</dbReference>
<evidence type="ECO:0000256" key="1">
    <source>
        <dbReference type="SAM" id="Phobius"/>
    </source>
</evidence>
<dbReference type="Proteomes" id="UP000663720">
    <property type="component" value="Chromosome"/>
</dbReference>
<proteinExistence type="predicted"/>
<dbReference type="AlphaFoldDB" id="A0A975GIT5"/>
<dbReference type="PANTHER" id="PTHR35894:SF1">
    <property type="entry name" value="PHOSPHORIBULOKINASE _ URIDINE KINASE FAMILY"/>
    <property type="match status" value="1"/>
</dbReference>
<dbReference type="InterPro" id="IPR003593">
    <property type="entry name" value="AAA+_ATPase"/>
</dbReference>
<reference evidence="3" key="1">
    <citation type="journal article" date="2021" name="Microb. Physiol.">
        <title>Proteogenomic Insights into the Physiology of Marine, Sulfate-Reducing, Filamentous Desulfonema limicola and Desulfonema magnum.</title>
        <authorList>
            <person name="Schnaars V."/>
            <person name="Wohlbrand L."/>
            <person name="Scheve S."/>
            <person name="Hinrichs C."/>
            <person name="Reinhardt R."/>
            <person name="Rabus R."/>
        </authorList>
    </citation>
    <scope>NUCLEOTIDE SEQUENCE</scope>
    <source>
        <strain evidence="3">5ac10</strain>
    </source>
</reference>
<keyword evidence="4" id="KW-1185">Reference proteome</keyword>
<dbReference type="RefSeq" id="WP_207688774.1">
    <property type="nucleotide sequence ID" value="NZ_CP061799.1"/>
</dbReference>
<dbReference type="InterPro" id="IPR002477">
    <property type="entry name" value="Peptidoglycan-bd-like"/>
</dbReference>
<evidence type="ECO:0000313" key="3">
    <source>
        <dbReference type="EMBL" id="QTA82902.1"/>
    </source>
</evidence>
<evidence type="ECO:0000259" key="2">
    <source>
        <dbReference type="SMART" id="SM00382"/>
    </source>
</evidence>
<dbReference type="InterPro" id="IPR036365">
    <property type="entry name" value="PGBD-like_sf"/>
</dbReference>
<dbReference type="PANTHER" id="PTHR35894">
    <property type="entry name" value="GENERAL SECRETION PATHWAY PROTEIN A-RELATED"/>
    <property type="match status" value="1"/>
</dbReference>
<dbReference type="InterPro" id="IPR049945">
    <property type="entry name" value="AAA_22"/>
</dbReference>
<dbReference type="KEGG" id="dli:dnl_52880"/>
<feature type="transmembrane region" description="Helical" evidence="1">
    <location>
        <begin position="282"/>
        <end position="299"/>
    </location>
</feature>
<dbReference type="Pfam" id="PF13401">
    <property type="entry name" value="AAA_22"/>
    <property type="match status" value="1"/>
</dbReference>
<keyword evidence="1" id="KW-0472">Membrane</keyword>
<dbReference type="InterPro" id="IPR027417">
    <property type="entry name" value="P-loop_NTPase"/>
</dbReference>
<gene>
    <name evidence="3" type="ORF">dnl_52880</name>
</gene>
<dbReference type="GO" id="GO:0016887">
    <property type="term" value="F:ATP hydrolysis activity"/>
    <property type="evidence" value="ECO:0007669"/>
    <property type="project" value="InterPro"/>
</dbReference>
<name>A0A975GIT5_9BACT</name>
<organism evidence="3 4">
    <name type="scientific">Desulfonema limicola</name>
    <dbReference type="NCBI Taxonomy" id="45656"/>
    <lineage>
        <taxon>Bacteria</taxon>
        <taxon>Pseudomonadati</taxon>
        <taxon>Thermodesulfobacteriota</taxon>
        <taxon>Desulfobacteria</taxon>
        <taxon>Desulfobacterales</taxon>
        <taxon>Desulfococcaceae</taxon>
        <taxon>Desulfonema</taxon>
    </lineage>
</organism>
<sequence length="587" mass="66467">MYEKFFGFKERPFQLVPNPAYLFLSKSHEDALAHLTYAVSQGDGFVAITGEVGTGKTTLCRVFLENLEEQTEAAYIFNPMLDAVQLLKAVNDEFGINAQADNTKDLIDTLNKFLMKKKSQGKKVILLIDEAQNLGKDVLEQLRLLSNLETTTSKLIQIILVGQPELRDILDSHELRQLSQRITLSCHITPLNFKETREYIQHRIRIASQKSGIKFSSSAFKSIYKYSGGIPRLTNIACDRAILTAYGLNQHKITGSITRASVRELRLRKDGKTTSRFEKKDILAVSGICLFLILIFFYINGIPNITKILQKSDNNIPEPKPLNIIVSSEEKPEITEPELEKIPYEEKQPFVTEEQKDNPSLESMSLNNYLTTQDISSSRHQALKTAINLWQTDIAVMEYLTSIEDTQTFFSVAAGQNTMSILYTNEGLDLIRKLDLPAIIELTFQEIEPVYLTIGSLNDNEIILITDQYQINTTYEDIKPYWSGTAYIPWKNFSGLTGIIPRNSDDDNIIKLKILLQDIGFKNIKISPDYDNETQAAIEAIQKKNNIIIDGKVGPITKIIIYNEKKSFNIPHISSSKLPLLTREAVN</sequence>
<keyword evidence="1" id="KW-0812">Transmembrane</keyword>
<dbReference type="Pfam" id="PF01471">
    <property type="entry name" value="PG_binding_1"/>
    <property type="match status" value="1"/>
</dbReference>
<dbReference type="SUPFAM" id="SSF52540">
    <property type="entry name" value="P-loop containing nucleoside triphosphate hydrolases"/>
    <property type="match status" value="1"/>
</dbReference>
<dbReference type="Gene3D" id="1.10.101.10">
    <property type="entry name" value="PGBD-like superfamily/PGBD"/>
    <property type="match status" value="1"/>
</dbReference>